<comment type="caution">
    <text evidence="1">The sequence shown here is derived from an EMBL/GenBank/DDBJ whole genome shotgun (WGS) entry which is preliminary data.</text>
</comment>
<protein>
    <submittedName>
        <fullName evidence="1">Uncharacterized protein</fullName>
    </submittedName>
</protein>
<dbReference type="Proteomes" id="UP000265520">
    <property type="component" value="Unassembled WGS sequence"/>
</dbReference>
<proteinExistence type="predicted"/>
<feature type="non-terminal residue" evidence="1">
    <location>
        <position position="1"/>
    </location>
</feature>
<organism evidence="1 2">
    <name type="scientific">Trifolium medium</name>
    <dbReference type="NCBI Taxonomy" id="97028"/>
    <lineage>
        <taxon>Eukaryota</taxon>
        <taxon>Viridiplantae</taxon>
        <taxon>Streptophyta</taxon>
        <taxon>Embryophyta</taxon>
        <taxon>Tracheophyta</taxon>
        <taxon>Spermatophyta</taxon>
        <taxon>Magnoliopsida</taxon>
        <taxon>eudicotyledons</taxon>
        <taxon>Gunneridae</taxon>
        <taxon>Pentapetalae</taxon>
        <taxon>rosids</taxon>
        <taxon>fabids</taxon>
        <taxon>Fabales</taxon>
        <taxon>Fabaceae</taxon>
        <taxon>Papilionoideae</taxon>
        <taxon>50 kb inversion clade</taxon>
        <taxon>NPAAA clade</taxon>
        <taxon>Hologalegina</taxon>
        <taxon>IRL clade</taxon>
        <taxon>Trifolieae</taxon>
        <taxon>Trifolium</taxon>
    </lineage>
</organism>
<dbReference type="AlphaFoldDB" id="A0A392V875"/>
<name>A0A392V875_9FABA</name>
<sequence length="47" mass="5316">PYALRNAQVTVMQPDLKFSSARRAISACATRHCQIEFLLVLNGRRNV</sequence>
<accession>A0A392V875</accession>
<keyword evidence="2" id="KW-1185">Reference proteome</keyword>
<evidence type="ECO:0000313" key="1">
    <source>
        <dbReference type="EMBL" id="MCI84417.1"/>
    </source>
</evidence>
<reference evidence="1 2" key="1">
    <citation type="journal article" date="2018" name="Front. Plant Sci.">
        <title>Red Clover (Trifolium pratense) and Zigzag Clover (T. medium) - A Picture of Genomic Similarities and Differences.</title>
        <authorList>
            <person name="Dluhosova J."/>
            <person name="Istvanek J."/>
            <person name="Nedelnik J."/>
            <person name="Repkova J."/>
        </authorList>
    </citation>
    <scope>NUCLEOTIDE SEQUENCE [LARGE SCALE GENOMIC DNA]</scope>
    <source>
        <strain evidence="2">cv. 10/8</strain>
        <tissue evidence="1">Leaf</tissue>
    </source>
</reference>
<evidence type="ECO:0000313" key="2">
    <source>
        <dbReference type="Proteomes" id="UP000265520"/>
    </source>
</evidence>
<dbReference type="EMBL" id="LXQA011090364">
    <property type="protein sequence ID" value="MCI84417.1"/>
    <property type="molecule type" value="Genomic_DNA"/>
</dbReference>